<organism evidence="2 3">
    <name type="scientific">Streptomyces demainii</name>
    <dbReference type="NCBI Taxonomy" id="588122"/>
    <lineage>
        <taxon>Bacteria</taxon>
        <taxon>Bacillati</taxon>
        <taxon>Actinomycetota</taxon>
        <taxon>Actinomycetes</taxon>
        <taxon>Kitasatosporales</taxon>
        <taxon>Streptomycetaceae</taxon>
        <taxon>Streptomyces</taxon>
    </lineage>
</organism>
<evidence type="ECO:0000256" key="1">
    <source>
        <dbReference type="SAM" id="MobiDB-lite"/>
    </source>
</evidence>
<evidence type="ECO:0000313" key="2">
    <source>
        <dbReference type="EMBL" id="MDP9612368.1"/>
    </source>
</evidence>
<feature type="region of interest" description="Disordered" evidence="1">
    <location>
        <begin position="1"/>
        <end position="22"/>
    </location>
</feature>
<evidence type="ECO:0000313" key="3">
    <source>
        <dbReference type="Proteomes" id="UP001234880"/>
    </source>
</evidence>
<comment type="caution">
    <text evidence="2">The sequence shown here is derived from an EMBL/GenBank/DDBJ whole genome shotgun (WGS) entry which is preliminary data.</text>
</comment>
<sequence length="38" mass="3995">MTTPAGDADRPRPELPVAAWTLPATDSEHLPVAATLKP</sequence>
<reference evidence="2 3" key="1">
    <citation type="submission" date="2023-07" db="EMBL/GenBank/DDBJ databases">
        <title>Sequencing the genomes of 1000 actinobacteria strains.</title>
        <authorList>
            <person name="Klenk H.-P."/>
        </authorList>
    </citation>
    <scope>NUCLEOTIDE SEQUENCE [LARGE SCALE GENOMIC DNA]</scope>
    <source>
        <strain evidence="2 3">DSM 41600</strain>
    </source>
</reference>
<accession>A0ABT9KVA8</accession>
<keyword evidence="3" id="KW-1185">Reference proteome</keyword>
<dbReference type="Proteomes" id="UP001234880">
    <property type="component" value="Unassembled WGS sequence"/>
</dbReference>
<evidence type="ECO:0008006" key="4">
    <source>
        <dbReference type="Google" id="ProtNLM"/>
    </source>
</evidence>
<dbReference type="EMBL" id="JAURUE010000001">
    <property type="protein sequence ID" value="MDP9612368.1"/>
    <property type="molecule type" value="Genomic_DNA"/>
</dbReference>
<protein>
    <recommendedName>
        <fullName evidence="4">Endonuclease/exonuclease/phosphatase family protein</fullName>
    </recommendedName>
</protein>
<name>A0ABT9KVA8_9ACTN</name>
<proteinExistence type="predicted"/>
<gene>
    <name evidence="2" type="ORF">JOF35_004645</name>
</gene>